<feature type="site" description="Cleavage; by autolysis" evidence="12">
    <location>
        <begin position="91"/>
        <end position="92"/>
    </location>
</feature>
<dbReference type="InterPro" id="IPR006197">
    <property type="entry name" value="Peptidase_S24_LexA"/>
</dbReference>
<keyword evidence="9 12" id="KW-0804">Transcription</keyword>
<keyword evidence="7 12" id="KW-0805">Transcription regulation</keyword>
<dbReference type="EC" id="3.4.21.88" evidence="12"/>
<dbReference type="EMBL" id="MGDX01000033">
    <property type="protein sequence ID" value="OGL70247.1"/>
    <property type="molecule type" value="Genomic_DNA"/>
</dbReference>
<feature type="active site" description="For autocatalytic cleavage activity" evidence="12">
    <location>
        <position position="164"/>
    </location>
</feature>
<dbReference type="InterPro" id="IPR015927">
    <property type="entry name" value="Peptidase_S24_S26A/B/C"/>
</dbReference>
<evidence type="ECO:0000256" key="2">
    <source>
        <dbReference type="ARBA" id="ARBA00022491"/>
    </source>
</evidence>
<comment type="caution">
    <text evidence="16">The sequence shown here is derived from an EMBL/GenBank/DDBJ whole genome shotgun (WGS) entry which is preliminary data.</text>
</comment>
<keyword evidence="11 12" id="KW-0742">SOS response</keyword>
<comment type="function">
    <text evidence="12">Represses a number of genes involved in the response to DNA damage (SOS response), including recA and lexA. In the presence of single-stranded DNA, RecA interacts with LexA causing an autocatalytic cleavage which disrupts the DNA-binding part of LexA, leading to derepression of the SOS regulon and eventually DNA repair.</text>
</comment>
<feature type="domain" description="Peptidase S24/S26A/S26B/S26C" evidence="14">
    <location>
        <begin position="84"/>
        <end position="196"/>
    </location>
</feature>
<dbReference type="AlphaFoldDB" id="A0A1F7TXT7"/>
<dbReference type="HAMAP" id="MF_00015">
    <property type="entry name" value="LexA"/>
    <property type="match status" value="1"/>
</dbReference>
<dbReference type="InterPro" id="IPR006200">
    <property type="entry name" value="LexA"/>
</dbReference>
<comment type="catalytic activity">
    <reaction evidence="12">
        <text>Hydrolysis of Ala-|-Gly bond in repressor LexA.</text>
        <dbReference type="EC" id="3.4.21.88"/>
    </reaction>
</comment>
<dbReference type="Pfam" id="PF01726">
    <property type="entry name" value="LexA_DNA_bind"/>
    <property type="match status" value="1"/>
</dbReference>
<evidence type="ECO:0000256" key="4">
    <source>
        <dbReference type="ARBA" id="ARBA00022763"/>
    </source>
</evidence>
<dbReference type="InterPro" id="IPR036390">
    <property type="entry name" value="WH_DNA-bd_sf"/>
</dbReference>
<keyword evidence="5 12" id="KW-0378">Hydrolase</keyword>
<keyword evidence="6 12" id="KW-0068">Autocatalytic cleavage</keyword>
<evidence type="ECO:0000256" key="9">
    <source>
        <dbReference type="ARBA" id="ARBA00023163"/>
    </source>
</evidence>
<evidence type="ECO:0000256" key="7">
    <source>
        <dbReference type="ARBA" id="ARBA00023015"/>
    </source>
</evidence>
<sequence length="206" mass="22791">MPPLTKKQSEVFNFIKRFVGNEGYAPSYREIALHFGLSSPATAYQHVQALVEKGVLMSGDEGLARSIEVVEPKESFAPGVAILPLAGLITAGEPIEAVEDNETIGVPASFVMDESNSYVLRVKGNSMIEDGILDGDYVVIERNNYPRNGEVVVALLDNTHATLKRFYKEEKRIRLQPANRTMQPIFVRDVIIQGVVRAVIRQFSSV</sequence>
<dbReference type="SUPFAM" id="SSF51306">
    <property type="entry name" value="LexA/Signal peptidase"/>
    <property type="match status" value="1"/>
</dbReference>
<keyword evidence="3 12" id="KW-0235">DNA replication</keyword>
<dbReference type="GO" id="GO:0045892">
    <property type="term" value="P:negative regulation of DNA-templated transcription"/>
    <property type="evidence" value="ECO:0007669"/>
    <property type="project" value="UniProtKB-UniRule"/>
</dbReference>
<dbReference type="InterPro" id="IPR039418">
    <property type="entry name" value="LexA-like"/>
</dbReference>
<evidence type="ECO:0000256" key="10">
    <source>
        <dbReference type="ARBA" id="ARBA00023204"/>
    </source>
</evidence>
<comment type="similarity">
    <text evidence="1 12 13">Belongs to the peptidase S24 family.</text>
</comment>
<dbReference type="CDD" id="cd06529">
    <property type="entry name" value="S24_LexA-like"/>
    <property type="match status" value="1"/>
</dbReference>
<reference evidence="16 17" key="1">
    <citation type="journal article" date="2016" name="Nat. Commun.">
        <title>Thousands of microbial genomes shed light on interconnected biogeochemical processes in an aquifer system.</title>
        <authorList>
            <person name="Anantharaman K."/>
            <person name="Brown C.T."/>
            <person name="Hug L.A."/>
            <person name="Sharon I."/>
            <person name="Castelle C.J."/>
            <person name="Probst A.J."/>
            <person name="Thomas B.C."/>
            <person name="Singh A."/>
            <person name="Wilkins M.J."/>
            <person name="Karaoz U."/>
            <person name="Brodie E.L."/>
            <person name="Williams K.H."/>
            <person name="Hubbard S.S."/>
            <person name="Banfield J.F."/>
        </authorList>
    </citation>
    <scope>NUCLEOTIDE SEQUENCE [LARGE SCALE GENOMIC DNA]</scope>
</reference>
<protein>
    <recommendedName>
        <fullName evidence="12">LexA repressor</fullName>
        <ecNumber evidence="12">3.4.21.88</ecNumber>
    </recommendedName>
</protein>
<evidence type="ECO:0000256" key="1">
    <source>
        <dbReference type="ARBA" id="ARBA00007484"/>
    </source>
</evidence>
<feature type="active site" description="For autocatalytic cleavage activity" evidence="12">
    <location>
        <position position="126"/>
    </location>
</feature>
<dbReference type="Pfam" id="PF00717">
    <property type="entry name" value="Peptidase_S24"/>
    <property type="match status" value="1"/>
</dbReference>
<dbReference type="PANTHER" id="PTHR33516:SF2">
    <property type="entry name" value="LEXA REPRESSOR-RELATED"/>
    <property type="match status" value="1"/>
</dbReference>
<dbReference type="Proteomes" id="UP000177097">
    <property type="component" value="Unassembled WGS sequence"/>
</dbReference>
<keyword evidence="4 12" id="KW-0227">DNA damage</keyword>
<dbReference type="InterPro" id="IPR050077">
    <property type="entry name" value="LexA_repressor"/>
</dbReference>
<name>A0A1F7TXT7_9BACT</name>
<feature type="domain" description="LexA repressor DNA-binding" evidence="15">
    <location>
        <begin position="1"/>
        <end position="57"/>
    </location>
</feature>
<dbReference type="GO" id="GO:0006508">
    <property type="term" value="P:proteolysis"/>
    <property type="evidence" value="ECO:0007669"/>
    <property type="project" value="InterPro"/>
</dbReference>
<dbReference type="GO" id="GO:0003677">
    <property type="term" value="F:DNA binding"/>
    <property type="evidence" value="ECO:0007669"/>
    <property type="project" value="UniProtKB-UniRule"/>
</dbReference>
<evidence type="ECO:0000313" key="16">
    <source>
        <dbReference type="EMBL" id="OGL70247.1"/>
    </source>
</evidence>
<evidence type="ECO:0000256" key="12">
    <source>
        <dbReference type="HAMAP-Rule" id="MF_00015"/>
    </source>
</evidence>
<keyword evidence="8 12" id="KW-0238">DNA-binding</keyword>
<feature type="DNA-binding region" description="H-T-H motif" evidence="12">
    <location>
        <begin position="28"/>
        <end position="48"/>
    </location>
</feature>
<proteinExistence type="inferred from homology"/>
<evidence type="ECO:0000256" key="5">
    <source>
        <dbReference type="ARBA" id="ARBA00022801"/>
    </source>
</evidence>
<keyword evidence="2 12" id="KW-0678">Repressor</keyword>
<dbReference type="SUPFAM" id="SSF46785">
    <property type="entry name" value="Winged helix' DNA-binding domain"/>
    <property type="match status" value="1"/>
</dbReference>
<evidence type="ECO:0000256" key="11">
    <source>
        <dbReference type="ARBA" id="ARBA00023236"/>
    </source>
</evidence>
<dbReference type="Gene3D" id="2.10.109.10">
    <property type="entry name" value="Umud Fragment, subunit A"/>
    <property type="match status" value="1"/>
</dbReference>
<dbReference type="GO" id="GO:0006281">
    <property type="term" value="P:DNA repair"/>
    <property type="evidence" value="ECO:0007669"/>
    <property type="project" value="UniProtKB-UniRule"/>
</dbReference>
<dbReference type="PRINTS" id="PR00726">
    <property type="entry name" value="LEXASERPTASE"/>
</dbReference>
<evidence type="ECO:0000259" key="14">
    <source>
        <dbReference type="Pfam" id="PF00717"/>
    </source>
</evidence>
<dbReference type="Gene3D" id="1.10.10.10">
    <property type="entry name" value="Winged helix-like DNA-binding domain superfamily/Winged helix DNA-binding domain"/>
    <property type="match status" value="1"/>
</dbReference>
<dbReference type="PANTHER" id="PTHR33516">
    <property type="entry name" value="LEXA REPRESSOR"/>
    <property type="match status" value="1"/>
</dbReference>
<keyword evidence="10 12" id="KW-0234">DNA repair</keyword>
<dbReference type="GO" id="GO:0004252">
    <property type="term" value="F:serine-type endopeptidase activity"/>
    <property type="evidence" value="ECO:0007669"/>
    <property type="project" value="UniProtKB-UniRule"/>
</dbReference>
<dbReference type="GO" id="GO:0009432">
    <property type="term" value="P:SOS response"/>
    <property type="evidence" value="ECO:0007669"/>
    <property type="project" value="UniProtKB-UniRule"/>
</dbReference>
<dbReference type="InterPro" id="IPR006199">
    <property type="entry name" value="LexA_DNA-bd_dom"/>
</dbReference>
<comment type="subunit">
    <text evidence="12">Homodimer.</text>
</comment>
<dbReference type="STRING" id="1802389.A3C17_03220"/>
<evidence type="ECO:0000313" key="17">
    <source>
        <dbReference type="Proteomes" id="UP000177097"/>
    </source>
</evidence>
<evidence type="ECO:0000256" key="8">
    <source>
        <dbReference type="ARBA" id="ARBA00023125"/>
    </source>
</evidence>
<gene>
    <name evidence="12" type="primary">lexA</name>
    <name evidence="16" type="ORF">A3C17_03220</name>
</gene>
<evidence type="ECO:0000256" key="13">
    <source>
        <dbReference type="RuleBase" id="RU003991"/>
    </source>
</evidence>
<organism evidence="16 17">
    <name type="scientific">Candidatus Uhrbacteria bacterium RIFCSPHIGHO2_02_FULL_53_13</name>
    <dbReference type="NCBI Taxonomy" id="1802389"/>
    <lineage>
        <taxon>Bacteria</taxon>
        <taxon>Candidatus Uhriibacteriota</taxon>
    </lineage>
</organism>
<dbReference type="NCBIfam" id="TIGR00498">
    <property type="entry name" value="lexA"/>
    <property type="match status" value="1"/>
</dbReference>
<evidence type="ECO:0000256" key="6">
    <source>
        <dbReference type="ARBA" id="ARBA00022813"/>
    </source>
</evidence>
<dbReference type="InterPro" id="IPR036388">
    <property type="entry name" value="WH-like_DNA-bd_sf"/>
</dbReference>
<accession>A0A1F7TXT7</accession>
<evidence type="ECO:0000256" key="3">
    <source>
        <dbReference type="ARBA" id="ARBA00022705"/>
    </source>
</evidence>
<dbReference type="InterPro" id="IPR036286">
    <property type="entry name" value="LexA/Signal_pep-like_sf"/>
</dbReference>
<evidence type="ECO:0000259" key="15">
    <source>
        <dbReference type="Pfam" id="PF01726"/>
    </source>
</evidence>
<dbReference type="GO" id="GO:0006260">
    <property type="term" value="P:DNA replication"/>
    <property type="evidence" value="ECO:0007669"/>
    <property type="project" value="UniProtKB-UniRule"/>
</dbReference>